<dbReference type="AlphaFoldDB" id="F4QMP3"/>
<gene>
    <name evidence="14" type="ORF">ABI_29010</name>
</gene>
<organism evidence="14 15">
    <name type="scientific">Asticcacaulis biprosthecium C19</name>
    <dbReference type="NCBI Taxonomy" id="715226"/>
    <lineage>
        <taxon>Bacteria</taxon>
        <taxon>Pseudomonadati</taxon>
        <taxon>Pseudomonadota</taxon>
        <taxon>Alphaproteobacteria</taxon>
        <taxon>Caulobacterales</taxon>
        <taxon>Caulobacteraceae</taxon>
        <taxon>Asticcacaulis</taxon>
    </lineage>
</organism>
<evidence type="ECO:0000256" key="7">
    <source>
        <dbReference type="ARBA" id="ARBA00023136"/>
    </source>
</evidence>
<evidence type="ECO:0000256" key="5">
    <source>
        <dbReference type="ARBA" id="ARBA00022729"/>
    </source>
</evidence>
<evidence type="ECO:0000259" key="13">
    <source>
        <dbReference type="Pfam" id="PF07715"/>
    </source>
</evidence>
<evidence type="ECO:0000256" key="1">
    <source>
        <dbReference type="ARBA" id="ARBA00004571"/>
    </source>
</evidence>
<evidence type="ECO:0000256" key="4">
    <source>
        <dbReference type="ARBA" id="ARBA00022692"/>
    </source>
</evidence>
<evidence type="ECO:0000256" key="8">
    <source>
        <dbReference type="ARBA" id="ARBA00023170"/>
    </source>
</evidence>
<reference evidence="15" key="1">
    <citation type="submission" date="2011-03" db="EMBL/GenBank/DDBJ databases">
        <title>Draft genome sequence of Brevundimonas diminuta.</title>
        <authorList>
            <person name="Brown P.J.B."/>
            <person name="Buechlein A."/>
            <person name="Hemmerich C."/>
            <person name="Brun Y.V."/>
        </authorList>
    </citation>
    <scope>NUCLEOTIDE SEQUENCE [LARGE SCALE GENOMIC DNA]</scope>
    <source>
        <strain evidence="15">C19</strain>
    </source>
</reference>
<keyword evidence="3 10" id="KW-1134">Transmembrane beta strand</keyword>
<dbReference type="PANTHER" id="PTHR30069:SF29">
    <property type="entry name" value="HEMOGLOBIN AND HEMOGLOBIN-HAPTOGLOBIN-BINDING PROTEIN 1-RELATED"/>
    <property type="match status" value="1"/>
</dbReference>
<sequence>MTTALFPAAAYAQSAPEPADVVIQANRFAIYRGDAAFSAIDLNRDDVARSPAIDLSLKRTTQAALFRRSSSLTANPTVQGMSLRAIAPSGAGRALVTLDGVPQNDPFGGWVIWAGIPQTALNGAHVVRGAGGGAYGAGALTGVVDLGLTAPRGQSDYLRLEAGERGSHQVALGAAIGDLSLHYVTQTQNGDPAVHAPQRGAADRPTFGEDTAYLVNYRREVCPGVCGYLDLLAGHYDSRRDTGLAGGIATSSGDSLSAGFTRPATDEHNGLRLQVWHRTSDLANRSVSVGAGRASTTLANDQVATPASGTGVLAAIRHQSPDLEWEIGFDARFNDGQSEEYYRYMSGAPTRFRVAGGQTSLAGLYGEATKDYGVMSLTGAVRLDQWQSHDGHRQETDLTNGAAVLNLKSDARSYTVVSARLGATWDIAEGRILRAAAYNGFRPPSLNELYRPFRVGNDVTEANAELKPETLSGVEIGVRDRHVDVGLFYNVLKDPVTNVTIGVGPGTFPTAGFIPAGGVLRQRRNGGEITAYGVEVRGDYPVTERVALTGSATWTHARTDDGRRPAQAPAYSAAIGLDADFAPIRLTADVVFDGEAFEDDLNTLVLEPSQRLDLRADYALTDHLTLSGRVANAFDSDIQIARSGDGTVQFDTGRRFYFGLAWRR</sequence>
<comment type="subcellular location">
    <subcellularLocation>
        <location evidence="1 10">Cell outer membrane</location>
        <topology evidence="1 10">Multi-pass membrane protein</topology>
    </subcellularLocation>
</comment>
<dbReference type="Pfam" id="PF07715">
    <property type="entry name" value="Plug"/>
    <property type="match status" value="1"/>
</dbReference>
<proteinExistence type="inferred from homology"/>
<dbReference type="GO" id="GO:0015344">
    <property type="term" value="F:siderophore uptake transmembrane transporter activity"/>
    <property type="evidence" value="ECO:0007669"/>
    <property type="project" value="TreeGrafter"/>
</dbReference>
<accession>F4QMP3</accession>
<dbReference type="STRING" id="715226.ABI_29010"/>
<evidence type="ECO:0000256" key="11">
    <source>
        <dbReference type="RuleBase" id="RU003357"/>
    </source>
</evidence>
<keyword evidence="2 10" id="KW-0813">Transport</keyword>
<protein>
    <submittedName>
        <fullName evidence="14">TonB dependent receptor family protein</fullName>
    </submittedName>
</protein>
<dbReference type="HOGENOM" id="CLU_008287_18_1_5"/>
<evidence type="ECO:0000256" key="10">
    <source>
        <dbReference type="PROSITE-ProRule" id="PRU01360"/>
    </source>
</evidence>
<feature type="domain" description="TonB-dependent receptor-like beta-barrel" evidence="12">
    <location>
        <begin position="248"/>
        <end position="632"/>
    </location>
</feature>
<dbReference type="SUPFAM" id="SSF56935">
    <property type="entry name" value="Porins"/>
    <property type="match status" value="1"/>
</dbReference>
<keyword evidence="4 10" id="KW-0812">Transmembrane</keyword>
<dbReference type="EMBL" id="GL883078">
    <property type="protein sequence ID" value="EGF91484.1"/>
    <property type="molecule type" value="Genomic_DNA"/>
</dbReference>
<name>F4QMP3_9CAUL</name>
<evidence type="ECO:0000313" key="15">
    <source>
        <dbReference type="Proteomes" id="UP000006512"/>
    </source>
</evidence>
<keyword evidence="9 10" id="KW-0998">Cell outer membrane</keyword>
<comment type="similarity">
    <text evidence="10 11">Belongs to the TonB-dependent receptor family.</text>
</comment>
<keyword evidence="5" id="KW-0732">Signal</keyword>
<dbReference type="GO" id="GO:0009279">
    <property type="term" value="C:cell outer membrane"/>
    <property type="evidence" value="ECO:0007669"/>
    <property type="project" value="UniProtKB-SubCell"/>
</dbReference>
<dbReference type="PROSITE" id="PS52016">
    <property type="entry name" value="TONB_DEPENDENT_REC_3"/>
    <property type="match status" value="1"/>
</dbReference>
<evidence type="ECO:0000256" key="2">
    <source>
        <dbReference type="ARBA" id="ARBA00022448"/>
    </source>
</evidence>
<evidence type="ECO:0000259" key="12">
    <source>
        <dbReference type="Pfam" id="PF00593"/>
    </source>
</evidence>
<dbReference type="InterPro" id="IPR039426">
    <property type="entry name" value="TonB-dep_rcpt-like"/>
</dbReference>
<keyword evidence="8 14" id="KW-0675">Receptor</keyword>
<evidence type="ECO:0000256" key="9">
    <source>
        <dbReference type="ARBA" id="ARBA00023237"/>
    </source>
</evidence>
<dbReference type="Gene3D" id="2.170.130.10">
    <property type="entry name" value="TonB-dependent receptor, plug domain"/>
    <property type="match status" value="1"/>
</dbReference>
<dbReference type="GO" id="GO:0044718">
    <property type="term" value="P:siderophore transmembrane transport"/>
    <property type="evidence" value="ECO:0007669"/>
    <property type="project" value="TreeGrafter"/>
</dbReference>
<evidence type="ECO:0000313" key="14">
    <source>
        <dbReference type="EMBL" id="EGF91484.1"/>
    </source>
</evidence>
<dbReference type="Proteomes" id="UP000006512">
    <property type="component" value="Unassembled WGS sequence"/>
</dbReference>
<evidence type="ECO:0000256" key="3">
    <source>
        <dbReference type="ARBA" id="ARBA00022452"/>
    </source>
</evidence>
<dbReference type="Gene3D" id="2.40.170.20">
    <property type="entry name" value="TonB-dependent receptor, beta-barrel domain"/>
    <property type="match status" value="1"/>
</dbReference>
<evidence type="ECO:0000256" key="6">
    <source>
        <dbReference type="ARBA" id="ARBA00023077"/>
    </source>
</evidence>
<keyword evidence="15" id="KW-1185">Reference proteome</keyword>
<dbReference type="InterPro" id="IPR012910">
    <property type="entry name" value="Plug_dom"/>
</dbReference>
<dbReference type="InterPro" id="IPR036942">
    <property type="entry name" value="Beta-barrel_TonB_sf"/>
</dbReference>
<feature type="domain" description="TonB-dependent receptor plug" evidence="13">
    <location>
        <begin position="57"/>
        <end position="143"/>
    </location>
</feature>
<keyword evidence="7 10" id="KW-0472">Membrane</keyword>
<dbReference type="InterPro" id="IPR000531">
    <property type="entry name" value="Beta-barrel_TonB"/>
</dbReference>
<dbReference type="InterPro" id="IPR037066">
    <property type="entry name" value="Plug_dom_sf"/>
</dbReference>
<keyword evidence="6 11" id="KW-0798">TonB box</keyword>
<dbReference type="PANTHER" id="PTHR30069">
    <property type="entry name" value="TONB-DEPENDENT OUTER MEMBRANE RECEPTOR"/>
    <property type="match status" value="1"/>
</dbReference>
<dbReference type="Pfam" id="PF00593">
    <property type="entry name" value="TonB_dep_Rec_b-barrel"/>
    <property type="match status" value="1"/>
</dbReference>
<dbReference type="eggNOG" id="COG4206">
    <property type="taxonomic scope" value="Bacteria"/>
</dbReference>